<dbReference type="GO" id="GO:0005506">
    <property type="term" value="F:iron ion binding"/>
    <property type="evidence" value="ECO:0007669"/>
    <property type="project" value="InterPro"/>
</dbReference>
<evidence type="ECO:0000256" key="2">
    <source>
        <dbReference type="ARBA" id="ARBA00004174"/>
    </source>
</evidence>
<dbReference type="InterPro" id="IPR017972">
    <property type="entry name" value="Cyt_P450_CS"/>
</dbReference>
<evidence type="ECO:0000256" key="14">
    <source>
        <dbReference type="RuleBase" id="RU000461"/>
    </source>
</evidence>
<evidence type="ECO:0000256" key="1">
    <source>
        <dbReference type="ARBA" id="ARBA00001971"/>
    </source>
</evidence>
<protein>
    <submittedName>
        <fullName evidence="17">Cytochrome P450 4V2-like</fullName>
    </submittedName>
</protein>
<dbReference type="InterPro" id="IPR002401">
    <property type="entry name" value="Cyt_P450_E_grp-I"/>
</dbReference>
<dbReference type="AlphaFoldDB" id="A0A8B8FHG2"/>
<name>A0A8B8FHG2_9HEMI</name>
<dbReference type="Pfam" id="PF00067">
    <property type="entry name" value="p450"/>
    <property type="match status" value="1"/>
</dbReference>
<keyword evidence="7" id="KW-0256">Endoplasmic reticulum</keyword>
<dbReference type="GO" id="GO:0005789">
    <property type="term" value="C:endoplasmic reticulum membrane"/>
    <property type="evidence" value="ECO:0007669"/>
    <property type="project" value="UniProtKB-SubCell"/>
</dbReference>
<evidence type="ECO:0000256" key="13">
    <source>
        <dbReference type="PIRSR" id="PIRSR602401-1"/>
    </source>
</evidence>
<dbReference type="SUPFAM" id="SSF48264">
    <property type="entry name" value="Cytochrome P450"/>
    <property type="match status" value="1"/>
</dbReference>
<dbReference type="Gene3D" id="1.10.630.10">
    <property type="entry name" value="Cytochrome P450"/>
    <property type="match status" value="1"/>
</dbReference>
<evidence type="ECO:0000256" key="6">
    <source>
        <dbReference type="ARBA" id="ARBA00022723"/>
    </source>
</evidence>
<dbReference type="GeneID" id="112683499"/>
<dbReference type="PANTHER" id="PTHR24291">
    <property type="entry name" value="CYTOCHROME P450 FAMILY 4"/>
    <property type="match status" value="1"/>
</dbReference>
<dbReference type="GO" id="GO:0004497">
    <property type="term" value="F:monooxygenase activity"/>
    <property type="evidence" value="ECO:0007669"/>
    <property type="project" value="UniProtKB-KW"/>
</dbReference>
<dbReference type="RefSeq" id="XP_025410334.1">
    <property type="nucleotide sequence ID" value="XM_025554549.1"/>
</dbReference>
<dbReference type="PANTHER" id="PTHR24291:SF189">
    <property type="entry name" value="CYTOCHROME P450 4C3-RELATED"/>
    <property type="match status" value="1"/>
</dbReference>
<evidence type="ECO:0000256" key="5">
    <source>
        <dbReference type="ARBA" id="ARBA00022617"/>
    </source>
</evidence>
<comment type="similarity">
    <text evidence="4 14">Belongs to the cytochrome P450 family.</text>
</comment>
<keyword evidence="12 15" id="KW-0472">Membrane</keyword>
<sequence>MIDLNVYNLVLYPLTGLILYLVYLRLQKPLEYRQVSSQVPSVTKTFWSEIKFSWNIAMKHPKEFLPLYMEIFKNNGPIVHMNIAGRSYVLLNDPDDIKVLLSSAQYINKGPEYDMLRPWLNDGLLLSTGSKWQNRRKLLTNTFHFKTLSMYNPSLNNHSRTLVKKLLEASALNEEICIAEYITLCSLDMMCETIMGTEMKAQEGKSVEYVNAIKSACRSVINRVYRFWLWNDTIFKISECGQTFYKSIKVLHDYTDNVIKSKRILLKNTENRSESKHEKTQKKSFLDLLLNVLKEYPEQMTDKDIKEEVDTFLFEGHDTTSFAMTMTIVLLGIYQDIQARAREELRGIFGDSDRDVTMEDLNAMRYVEAVIKESLRLYPSVPAFTRELQTTLKLKNYNIPPMTAMVIYPYILHRNEEIYPNPEKFIPDRFLDQDNKSKFLYGYLPFSAGARNCIGQKYAMNQIKTVVSTVLRNTKIESMGNKEDIEVSMQLITRIESLPKVKFYKI</sequence>
<dbReference type="InterPro" id="IPR001128">
    <property type="entry name" value="Cyt_P450"/>
</dbReference>
<comment type="subcellular location">
    <subcellularLocation>
        <location evidence="3">Endoplasmic reticulum membrane</location>
        <topology evidence="3">Peripheral membrane protein</topology>
    </subcellularLocation>
    <subcellularLocation>
        <location evidence="2">Microsome membrane</location>
        <topology evidence="2">Peripheral membrane protein</topology>
    </subcellularLocation>
</comment>
<feature type="binding site" description="axial binding residue" evidence="13">
    <location>
        <position position="453"/>
    </location>
    <ligand>
        <name>heme</name>
        <dbReference type="ChEBI" id="CHEBI:30413"/>
    </ligand>
    <ligandPart>
        <name>Fe</name>
        <dbReference type="ChEBI" id="CHEBI:18248"/>
    </ligandPart>
</feature>
<evidence type="ECO:0000256" key="8">
    <source>
        <dbReference type="ARBA" id="ARBA00022848"/>
    </source>
</evidence>
<dbReference type="Proteomes" id="UP000694846">
    <property type="component" value="Unplaced"/>
</dbReference>
<reference evidence="17" key="1">
    <citation type="submission" date="2025-08" db="UniProtKB">
        <authorList>
            <consortium name="RefSeq"/>
        </authorList>
    </citation>
    <scope>IDENTIFICATION</scope>
    <source>
        <tissue evidence="17">Whole body</tissue>
    </source>
</reference>
<keyword evidence="6 13" id="KW-0479">Metal-binding</keyword>
<dbReference type="PRINTS" id="PR00385">
    <property type="entry name" value="P450"/>
</dbReference>
<dbReference type="PRINTS" id="PR00463">
    <property type="entry name" value="EP450I"/>
</dbReference>
<keyword evidence="9 14" id="KW-0560">Oxidoreductase</keyword>
<evidence type="ECO:0000256" key="9">
    <source>
        <dbReference type="ARBA" id="ARBA00023002"/>
    </source>
</evidence>
<keyword evidence="16" id="KW-1185">Reference proteome</keyword>
<dbReference type="PROSITE" id="PS00086">
    <property type="entry name" value="CYTOCHROME_P450"/>
    <property type="match status" value="1"/>
</dbReference>
<evidence type="ECO:0000256" key="10">
    <source>
        <dbReference type="ARBA" id="ARBA00023004"/>
    </source>
</evidence>
<keyword evidence="10 13" id="KW-0408">Iron</keyword>
<dbReference type="CDD" id="cd20628">
    <property type="entry name" value="CYP4"/>
    <property type="match status" value="1"/>
</dbReference>
<evidence type="ECO:0000256" key="4">
    <source>
        <dbReference type="ARBA" id="ARBA00010617"/>
    </source>
</evidence>
<dbReference type="InterPro" id="IPR036396">
    <property type="entry name" value="Cyt_P450_sf"/>
</dbReference>
<keyword evidence="8" id="KW-0492">Microsome</keyword>
<dbReference type="SMR" id="A0A8B8FHG2"/>
<evidence type="ECO:0000256" key="12">
    <source>
        <dbReference type="ARBA" id="ARBA00023136"/>
    </source>
</evidence>
<dbReference type="GO" id="GO:0020037">
    <property type="term" value="F:heme binding"/>
    <property type="evidence" value="ECO:0007669"/>
    <property type="project" value="InterPro"/>
</dbReference>
<proteinExistence type="inferred from homology"/>
<accession>A0A8B8FHG2</accession>
<evidence type="ECO:0000256" key="7">
    <source>
        <dbReference type="ARBA" id="ARBA00022824"/>
    </source>
</evidence>
<evidence type="ECO:0000256" key="15">
    <source>
        <dbReference type="SAM" id="Phobius"/>
    </source>
</evidence>
<keyword evidence="11 14" id="KW-0503">Monooxygenase</keyword>
<dbReference type="OrthoDB" id="1470350at2759"/>
<keyword evidence="15" id="KW-1133">Transmembrane helix</keyword>
<comment type="cofactor">
    <cofactor evidence="1 13">
        <name>heme</name>
        <dbReference type="ChEBI" id="CHEBI:30413"/>
    </cofactor>
</comment>
<keyword evidence="15" id="KW-0812">Transmembrane</keyword>
<evidence type="ECO:0000256" key="11">
    <source>
        <dbReference type="ARBA" id="ARBA00023033"/>
    </source>
</evidence>
<dbReference type="GO" id="GO:0016705">
    <property type="term" value="F:oxidoreductase activity, acting on paired donors, with incorporation or reduction of molecular oxygen"/>
    <property type="evidence" value="ECO:0007669"/>
    <property type="project" value="InterPro"/>
</dbReference>
<organism evidence="16 17">
    <name type="scientific">Sipha flava</name>
    <name type="common">yellow sugarcane aphid</name>
    <dbReference type="NCBI Taxonomy" id="143950"/>
    <lineage>
        <taxon>Eukaryota</taxon>
        <taxon>Metazoa</taxon>
        <taxon>Ecdysozoa</taxon>
        <taxon>Arthropoda</taxon>
        <taxon>Hexapoda</taxon>
        <taxon>Insecta</taxon>
        <taxon>Pterygota</taxon>
        <taxon>Neoptera</taxon>
        <taxon>Paraneoptera</taxon>
        <taxon>Hemiptera</taxon>
        <taxon>Sternorrhyncha</taxon>
        <taxon>Aphidomorpha</taxon>
        <taxon>Aphidoidea</taxon>
        <taxon>Aphididae</taxon>
        <taxon>Sipha</taxon>
    </lineage>
</organism>
<dbReference type="InterPro" id="IPR050196">
    <property type="entry name" value="Cytochrome_P450_Monoox"/>
</dbReference>
<evidence type="ECO:0000256" key="3">
    <source>
        <dbReference type="ARBA" id="ARBA00004406"/>
    </source>
</evidence>
<evidence type="ECO:0000313" key="17">
    <source>
        <dbReference type="RefSeq" id="XP_025410334.1"/>
    </source>
</evidence>
<feature type="transmembrane region" description="Helical" evidence="15">
    <location>
        <begin position="6"/>
        <end position="24"/>
    </location>
</feature>
<gene>
    <name evidence="17" type="primary">LOC112683499</name>
</gene>
<keyword evidence="5 13" id="KW-0349">Heme</keyword>
<evidence type="ECO:0000313" key="16">
    <source>
        <dbReference type="Proteomes" id="UP000694846"/>
    </source>
</evidence>